<protein>
    <submittedName>
        <fullName evidence="3">Uncharacterized protein</fullName>
    </submittedName>
</protein>
<feature type="compositionally biased region" description="Polar residues" evidence="2">
    <location>
        <begin position="22"/>
        <end position="40"/>
    </location>
</feature>
<dbReference type="OrthoDB" id="1902663at2759"/>
<evidence type="ECO:0000256" key="1">
    <source>
        <dbReference type="ARBA" id="ARBA00010502"/>
    </source>
</evidence>
<accession>A0A1Y1HNI2</accession>
<dbReference type="AlphaFoldDB" id="A0A1Y1HNI2"/>
<dbReference type="Proteomes" id="UP000054558">
    <property type="component" value="Unassembled WGS sequence"/>
</dbReference>
<sequence>MGLLDSFKKYSHGHWDHGNESPGLSSEQRQQMGAPQQADAQNDEAERQLQRRNSHEGATQEREARQVVQAAALDIPKQKTFQKTLSMPASYGGPFGSPSSPTSPNASGSPSSVSPRVRDNVWHSVFHPGRNPSMKKEGATKFDNAHSSAKGIYDWMYMEDGSTRSKHQ</sequence>
<evidence type="ECO:0000313" key="3">
    <source>
        <dbReference type="EMBL" id="GAQ80205.1"/>
    </source>
</evidence>
<comment type="similarity">
    <text evidence="1">Belongs to the DRM1/ARP family.</text>
</comment>
<feature type="compositionally biased region" description="Basic and acidic residues" evidence="2">
    <location>
        <begin position="134"/>
        <end position="144"/>
    </location>
</feature>
<dbReference type="InterPro" id="IPR008406">
    <property type="entry name" value="DRM/ARP"/>
</dbReference>
<feature type="region of interest" description="Disordered" evidence="2">
    <location>
        <begin position="1"/>
        <end position="144"/>
    </location>
</feature>
<feature type="compositionally biased region" description="Low complexity" evidence="2">
    <location>
        <begin position="88"/>
        <end position="115"/>
    </location>
</feature>
<dbReference type="EMBL" id="DF236997">
    <property type="protein sequence ID" value="GAQ80205.1"/>
    <property type="molecule type" value="Genomic_DNA"/>
</dbReference>
<evidence type="ECO:0000313" key="4">
    <source>
        <dbReference type="Proteomes" id="UP000054558"/>
    </source>
</evidence>
<keyword evidence="4" id="KW-1185">Reference proteome</keyword>
<organism evidence="3 4">
    <name type="scientific">Klebsormidium nitens</name>
    <name type="common">Green alga</name>
    <name type="synonym">Ulothrix nitens</name>
    <dbReference type="NCBI Taxonomy" id="105231"/>
    <lineage>
        <taxon>Eukaryota</taxon>
        <taxon>Viridiplantae</taxon>
        <taxon>Streptophyta</taxon>
        <taxon>Klebsormidiophyceae</taxon>
        <taxon>Klebsormidiales</taxon>
        <taxon>Klebsormidiaceae</taxon>
        <taxon>Klebsormidium</taxon>
    </lineage>
</organism>
<evidence type="ECO:0000256" key="2">
    <source>
        <dbReference type="SAM" id="MobiDB-lite"/>
    </source>
</evidence>
<dbReference type="OMA" id="WTNSAMA"/>
<dbReference type="Pfam" id="PF05564">
    <property type="entry name" value="Auxin_repressed"/>
    <property type="match status" value="1"/>
</dbReference>
<name>A0A1Y1HNI2_KLENI</name>
<proteinExistence type="inferred from homology"/>
<reference evidence="3 4" key="1">
    <citation type="journal article" date="2014" name="Nat. Commun.">
        <title>Klebsormidium flaccidum genome reveals primary factors for plant terrestrial adaptation.</title>
        <authorList>
            <person name="Hori K."/>
            <person name="Maruyama F."/>
            <person name="Fujisawa T."/>
            <person name="Togashi T."/>
            <person name="Yamamoto N."/>
            <person name="Seo M."/>
            <person name="Sato S."/>
            <person name="Yamada T."/>
            <person name="Mori H."/>
            <person name="Tajima N."/>
            <person name="Moriyama T."/>
            <person name="Ikeuchi M."/>
            <person name="Watanabe M."/>
            <person name="Wada H."/>
            <person name="Kobayashi K."/>
            <person name="Saito M."/>
            <person name="Masuda T."/>
            <person name="Sasaki-Sekimoto Y."/>
            <person name="Mashiguchi K."/>
            <person name="Awai K."/>
            <person name="Shimojima M."/>
            <person name="Masuda S."/>
            <person name="Iwai M."/>
            <person name="Nobusawa T."/>
            <person name="Narise T."/>
            <person name="Kondo S."/>
            <person name="Saito H."/>
            <person name="Sato R."/>
            <person name="Murakawa M."/>
            <person name="Ihara Y."/>
            <person name="Oshima-Yamada Y."/>
            <person name="Ohtaka K."/>
            <person name="Satoh M."/>
            <person name="Sonobe K."/>
            <person name="Ishii M."/>
            <person name="Ohtani R."/>
            <person name="Kanamori-Sato M."/>
            <person name="Honoki R."/>
            <person name="Miyazaki D."/>
            <person name="Mochizuki H."/>
            <person name="Umetsu J."/>
            <person name="Higashi K."/>
            <person name="Shibata D."/>
            <person name="Kamiya Y."/>
            <person name="Sato N."/>
            <person name="Nakamura Y."/>
            <person name="Tabata S."/>
            <person name="Ida S."/>
            <person name="Kurokawa K."/>
            <person name="Ohta H."/>
        </authorList>
    </citation>
    <scope>NUCLEOTIDE SEQUENCE [LARGE SCALE GENOMIC DNA]</scope>
    <source>
        <strain evidence="3 4">NIES-2285</strain>
    </source>
</reference>
<gene>
    <name evidence="3" type="ORF">KFL_000480460</name>
</gene>
<feature type="compositionally biased region" description="Basic and acidic residues" evidence="2">
    <location>
        <begin position="44"/>
        <end position="65"/>
    </location>
</feature>